<accession>A0ABW6AIK2</accession>
<evidence type="ECO:0008006" key="4">
    <source>
        <dbReference type="Google" id="ProtNLM"/>
    </source>
</evidence>
<dbReference type="EMBL" id="JBHUOM010000002">
    <property type="protein sequence ID" value="MFD2934347.1"/>
    <property type="molecule type" value="Genomic_DNA"/>
</dbReference>
<dbReference type="Proteomes" id="UP001597512">
    <property type="component" value="Unassembled WGS sequence"/>
</dbReference>
<keyword evidence="1" id="KW-0812">Transmembrane</keyword>
<comment type="caution">
    <text evidence="2">The sequence shown here is derived from an EMBL/GenBank/DDBJ whole genome shotgun (WGS) entry which is preliminary data.</text>
</comment>
<feature type="transmembrane region" description="Helical" evidence="1">
    <location>
        <begin position="49"/>
        <end position="72"/>
    </location>
</feature>
<proteinExistence type="predicted"/>
<evidence type="ECO:0000256" key="1">
    <source>
        <dbReference type="SAM" id="Phobius"/>
    </source>
</evidence>
<evidence type="ECO:0000313" key="3">
    <source>
        <dbReference type="Proteomes" id="UP001597512"/>
    </source>
</evidence>
<name>A0ABW6AIK2_9BACT</name>
<feature type="transmembrane region" description="Helical" evidence="1">
    <location>
        <begin position="7"/>
        <end position="29"/>
    </location>
</feature>
<gene>
    <name evidence="2" type="ORF">ACFS25_11185</name>
</gene>
<reference evidence="3" key="1">
    <citation type="journal article" date="2019" name="Int. J. Syst. Evol. Microbiol.">
        <title>The Global Catalogue of Microorganisms (GCM) 10K type strain sequencing project: providing services to taxonomists for standard genome sequencing and annotation.</title>
        <authorList>
            <consortium name="The Broad Institute Genomics Platform"/>
            <consortium name="The Broad Institute Genome Sequencing Center for Infectious Disease"/>
            <person name="Wu L."/>
            <person name="Ma J."/>
        </authorList>
    </citation>
    <scope>NUCLEOTIDE SEQUENCE [LARGE SCALE GENOMIC DNA]</scope>
    <source>
        <strain evidence="3">KCTC 52490</strain>
    </source>
</reference>
<evidence type="ECO:0000313" key="2">
    <source>
        <dbReference type="EMBL" id="MFD2934347.1"/>
    </source>
</evidence>
<sequence length="90" mass="9726">MAPRNTLLILLAFLGVGAFFGGAVLIISPSGQQFGMPQSMLDQSPFPDFLIPGIILFIVLGLAPCLLVFALLKKPFSTVADRLNLYPDIY</sequence>
<dbReference type="RefSeq" id="WP_381500032.1">
    <property type="nucleotide sequence ID" value="NZ_JBHUOM010000002.1"/>
</dbReference>
<keyword evidence="1" id="KW-1133">Transmembrane helix</keyword>
<keyword evidence="1" id="KW-0472">Membrane</keyword>
<organism evidence="2 3">
    <name type="scientific">Spirosoma flavum</name>
    <dbReference type="NCBI Taxonomy" id="2048557"/>
    <lineage>
        <taxon>Bacteria</taxon>
        <taxon>Pseudomonadati</taxon>
        <taxon>Bacteroidota</taxon>
        <taxon>Cytophagia</taxon>
        <taxon>Cytophagales</taxon>
        <taxon>Cytophagaceae</taxon>
        <taxon>Spirosoma</taxon>
    </lineage>
</organism>
<keyword evidence="3" id="KW-1185">Reference proteome</keyword>
<protein>
    <recommendedName>
        <fullName evidence="4">DUF3098 domain-containing protein</fullName>
    </recommendedName>
</protein>